<evidence type="ECO:0000313" key="3">
    <source>
        <dbReference type="Proteomes" id="UP001286313"/>
    </source>
</evidence>
<evidence type="ECO:0000256" key="1">
    <source>
        <dbReference type="SAM" id="Coils"/>
    </source>
</evidence>
<evidence type="ECO:0000313" key="2">
    <source>
        <dbReference type="EMBL" id="KAK3885590.1"/>
    </source>
</evidence>
<dbReference type="AlphaFoldDB" id="A0AAE1G5B3"/>
<keyword evidence="1" id="KW-0175">Coiled coil</keyword>
<dbReference type="Proteomes" id="UP001286313">
    <property type="component" value="Unassembled WGS sequence"/>
</dbReference>
<proteinExistence type="predicted"/>
<comment type="caution">
    <text evidence="2">The sequence shown here is derived from an EMBL/GenBank/DDBJ whole genome shotgun (WGS) entry which is preliminary data.</text>
</comment>
<dbReference type="PANTHER" id="PTHR24559">
    <property type="entry name" value="TRANSPOSON TY3-I GAG-POL POLYPROTEIN"/>
    <property type="match status" value="1"/>
</dbReference>
<accession>A0AAE1G5B3</accession>
<dbReference type="EMBL" id="JAWQEG010000786">
    <property type="protein sequence ID" value="KAK3885590.1"/>
    <property type="molecule type" value="Genomic_DNA"/>
</dbReference>
<dbReference type="InterPro" id="IPR043502">
    <property type="entry name" value="DNA/RNA_pol_sf"/>
</dbReference>
<keyword evidence="3" id="KW-1185">Reference proteome</keyword>
<organism evidence="2 3">
    <name type="scientific">Petrolisthes cinctipes</name>
    <name type="common">Flat porcelain crab</name>
    <dbReference type="NCBI Taxonomy" id="88211"/>
    <lineage>
        <taxon>Eukaryota</taxon>
        <taxon>Metazoa</taxon>
        <taxon>Ecdysozoa</taxon>
        <taxon>Arthropoda</taxon>
        <taxon>Crustacea</taxon>
        <taxon>Multicrustacea</taxon>
        <taxon>Malacostraca</taxon>
        <taxon>Eumalacostraca</taxon>
        <taxon>Eucarida</taxon>
        <taxon>Decapoda</taxon>
        <taxon>Pleocyemata</taxon>
        <taxon>Anomura</taxon>
        <taxon>Galatheoidea</taxon>
        <taxon>Porcellanidae</taxon>
        <taxon>Petrolisthes</taxon>
    </lineage>
</organism>
<protein>
    <submittedName>
        <fullName evidence="2">Uncharacterized protein</fullName>
    </submittedName>
</protein>
<name>A0AAE1G5B3_PETCI</name>
<dbReference type="PANTHER" id="PTHR24559:SF454">
    <property type="entry name" value="RIBONUCLEASE H"/>
    <property type="match status" value="1"/>
</dbReference>
<dbReference type="InterPro" id="IPR053134">
    <property type="entry name" value="RNA-dir_DNA_polymerase"/>
</dbReference>
<gene>
    <name evidence="2" type="ORF">Pcinc_010182</name>
</gene>
<sequence>MSVFTQEQDVRLFLARSPSREEVCALSKNDLMMVARELQIEFVVDDLKEVILSRVCNRLFGGEFGEGATGSLFSEGEREAMSAQQMKHQLELAKVQAELQMNLAKEQTEQARISLEQRKLENEHVLSEREINKRFDVPSQMRCINKDVACYLFERKVEDTRRAAVIADEYVLTHTQEVGQKSRVSCNAKGTVVTDLKSTHNGFVSPRNQSYVTRSREPRNFVQRGISKTERGDKTCYYGHYERDCFKKDKDVKDNKIKYVREYKHVKPVSFIAKRNLNDKDKESWGNNIKEIVEVSDNSKETLGRHAFADFLSEGTIKSGDKMVPIKILRDTGSVQSLLLKNVFNDVTDVDNTVVLQGVGGFITVPLTFVQLDSDLVSGKVRVGLVDELPVSGVELLLGNDLAGGHVSPLPVLSNVPVNTGDTEKLERENPDLFPSMAKKDTEHLCSADSEANIDVLNRGTDENGMEIDVDFSLADSFMAKLQEGGDVNESNINSNNLVVLQREDRELESLVKQASKENERDNERRRKERMRHINLLKEFHRREDAKPTAVLNVLGKRLEEGEGEFDIEMTGVWEDNRQAWSVLTDKLSHLTEADKREEVVTLLSRYEMVFRGTPGRTTVLEHDVDVSGASPIKQSPYRVSPHKAEVIRKELDFMLQNNLVEPCQSEWSSPVTLVLKSDGSHRLCIDYRKLNSITRSESYPLPRVDECMDKIGSAKDLTKFYMLKGGVQIVAPATAGLVRLPASFAYPPPLISPQHPYHIPLVILHPISYIKLQESLLAGRSSVELVVVCWCSEWYTSAPLYSADK</sequence>
<dbReference type="GO" id="GO:0071897">
    <property type="term" value="P:DNA biosynthetic process"/>
    <property type="evidence" value="ECO:0007669"/>
    <property type="project" value="UniProtKB-ARBA"/>
</dbReference>
<feature type="coiled-coil region" evidence="1">
    <location>
        <begin position="87"/>
        <end position="123"/>
    </location>
</feature>
<reference evidence="2" key="1">
    <citation type="submission" date="2023-10" db="EMBL/GenBank/DDBJ databases">
        <title>Genome assemblies of two species of porcelain crab, Petrolisthes cinctipes and Petrolisthes manimaculis (Anomura: Porcellanidae).</title>
        <authorList>
            <person name="Angst P."/>
        </authorList>
    </citation>
    <scope>NUCLEOTIDE SEQUENCE</scope>
    <source>
        <strain evidence="2">PB745_01</strain>
        <tissue evidence="2">Gill</tissue>
    </source>
</reference>
<dbReference type="Gene3D" id="3.10.10.10">
    <property type="entry name" value="HIV Type 1 Reverse Transcriptase, subunit A, domain 1"/>
    <property type="match status" value="1"/>
</dbReference>
<dbReference type="SUPFAM" id="SSF56672">
    <property type="entry name" value="DNA/RNA polymerases"/>
    <property type="match status" value="1"/>
</dbReference>